<dbReference type="GO" id="GO:0006285">
    <property type="term" value="P:base-excision repair, AP site formation"/>
    <property type="evidence" value="ECO:0007669"/>
    <property type="project" value="TreeGrafter"/>
</dbReference>
<dbReference type="GO" id="GO:0032993">
    <property type="term" value="C:protein-DNA complex"/>
    <property type="evidence" value="ECO:0007669"/>
    <property type="project" value="TreeGrafter"/>
</dbReference>
<evidence type="ECO:0000256" key="3">
    <source>
        <dbReference type="ARBA" id="ARBA00022763"/>
    </source>
</evidence>
<dbReference type="GeneID" id="90608980"/>
<dbReference type="EC" id="3.2.2.21" evidence="2"/>
<dbReference type="InterPro" id="IPR051912">
    <property type="entry name" value="Alkylbase_DNA_Glycosylase/TA"/>
</dbReference>
<dbReference type="PANTHER" id="PTHR43003:SF5">
    <property type="entry name" value="DNA-3-METHYLADENINE GLYCOSYLASE"/>
    <property type="match status" value="1"/>
</dbReference>
<dbReference type="SMART" id="SM00478">
    <property type="entry name" value="ENDO3c"/>
    <property type="match status" value="1"/>
</dbReference>
<gene>
    <name evidence="7" type="ORF">CEE69_12705</name>
</gene>
<dbReference type="GO" id="GO:0006307">
    <property type="term" value="P:DNA alkylation repair"/>
    <property type="evidence" value="ECO:0007669"/>
    <property type="project" value="TreeGrafter"/>
</dbReference>
<evidence type="ECO:0000256" key="2">
    <source>
        <dbReference type="ARBA" id="ARBA00012000"/>
    </source>
</evidence>
<dbReference type="GO" id="GO:0008725">
    <property type="term" value="F:DNA-3-methyladenine glycosylase activity"/>
    <property type="evidence" value="ECO:0007669"/>
    <property type="project" value="TreeGrafter"/>
</dbReference>
<feature type="domain" description="HhH-GPD" evidence="6">
    <location>
        <begin position="72"/>
        <end position="224"/>
    </location>
</feature>
<keyword evidence="8" id="KW-1185">Reference proteome</keyword>
<dbReference type="Pfam" id="PF00730">
    <property type="entry name" value="HhH-GPD"/>
    <property type="match status" value="1"/>
</dbReference>
<dbReference type="GO" id="GO:0032131">
    <property type="term" value="F:alkylated DNA binding"/>
    <property type="evidence" value="ECO:0007669"/>
    <property type="project" value="TreeGrafter"/>
</dbReference>
<feature type="compositionally biased region" description="Polar residues" evidence="5">
    <location>
        <begin position="1"/>
        <end position="13"/>
    </location>
</feature>
<name>A0A2G1W6V6_9BACT</name>
<keyword evidence="3" id="KW-0227">DNA damage</keyword>
<keyword evidence="4" id="KW-0234">DNA repair</keyword>
<evidence type="ECO:0000256" key="4">
    <source>
        <dbReference type="ARBA" id="ARBA00023204"/>
    </source>
</evidence>
<evidence type="ECO:0000259" key="6">
    <source>
        <dbReference type="SMART" id="SM00478"/>
    </source>
</evidence>
<dbReference type="Gene3D" id="1.10.340.30">
    <property type="entry name" value="Hypothetical protein, domain 2"/>
    <property type="match status" value="1"/>
</dbReference>
<keyword evidence="7" id="KW-0378">Hydrolase</keyword>
<dbReference type="Gene3D" id="1.10.1670.40">
    <property type="match status" value="1"/>
</dbReference>
<comment type="caution">
    <text evidence="7">The sequence shown here is derived from an EMBL/GenBank/DDBJ whole genome shotgun (WGS) entry which is preliminary data.</text>
</comment>
<feature type="region of interest" description="Disordered" evidence="5">
    <location>
        <begin position="1"/>
        <end position="30"/>
    </location>
</feature>
<dbReference type="AlphaFoldDB" id="A0A2G1W6V6"/>
<dbReference type="GO" id="GO:0005737">
    <property type="term" value="C:cytoplasm"/>
    <property type="evidence" value="ECO:0007669"/>
    <property type="project" value="TreeGrafter"/>
</dbReference>
<dbReference type="Proteomes" id="UP000225740">
    <property type="component" value="Unassembled WGS sequence"/>
</dbReference>
<sequence>MPTPSVPKSQASPGNRRLKTRQAVSPAEGERKAALDYLGKKDAALRLVKHRLGSPPSWRRPAGFETLARIILEQQVSLRSAESTFLKLQHLLAGPLTAEGIVSLSSVQTRACGVSRQKHRYLHQLADDVVRGRFQLDRLAEMPDQQALPQLTARLGIGRWSAEVYLMSALDRPDILPFGDLGLLKGLEELDGGQYESFEAVVERAKQWRPYRSTATRLVWALYLDNRGLLNPMAASSVT</sequence>
<dbReference type="SUPFAM" id="SSF48150">
    <property type="entry name" value="DNA-glycosylase"/>
    <property type="match status" value="1"/>
</dbReference>
<reference evidence="7 8" key="1">
    <citation type="submission" date="2017-06" db="EMBL/GenBank/DDBJ databases">
        <title>Description of Rhodopirellula bahusiensis sp. nov.</title>
        <authorList>
            <person name="Kizina J."/>
            <person name="Harder J."/>
        </authorList>
    </citation>
    <scope>NUCLEOTIDE SEQUENCE [LARGE SCALE GENOMIC DNA]</scope>
    <source>
        <strain evidence="7 8">SWK21</strain>
    </source>
</reference>
<protein>
    <recommendedName>
        <fullName evidence="2">DNA-3-methyladenine glycosylase II</fullName>
        <ecNumber evidence="2">3.2.2.21</ecNumber>
    </recommendedName>
</protein>
<dbReference type="GO" id="GO:0043916">
    <property type="term" value="F:DNA-7-methylguanine glycosylase activity"/>
    <property type="evidence" value="ECO:0007669"/>
    <property type="project" value="TreeGrafter"/>
</dbReference>
<dbReference type="InterPro" id="IPR011257">
    <property type="entry name" value="DNA_glycosylase"/>
</dbReference>
<evidence type="ECO:0000313" key="8">
    <source>
        <dbReference type="Proteomes" id="UP000225740"/>
    </source>
</evidence>
<evidence type="ECO:0000313" key="7">
    <source>
        <dbReference type="EMBL" id="PHQ34741.1"/>
    </source>
</evidence>
<organism evidence="7 8">
    <name type="scientific">Rhodopirellula bahusiensis</name>
    <dbReference type="NCBI Taxonomy" id="2014065"/>
    <lineage>
        <taxon>Bacteria</taxon>
        <taxon>Pseudomonadati</taxon>
        <taxon>Planctomycetota</taxon>
        <taxon>Planctomycetia</taxon>
        <taxon>Pirellulales</taxon>
        <taxon>Pirellulaceae</taxon>
        <taxon>Rhodopirellula</taxon>
    </lineage>
</organism>
<dbReference type="OrthoDB" id="9785929at2"/>
<dbReference type="InterPro" id="IPR003265">
    <property type="entry name" value="HhH-GPD_domain"/>
</dbReference>
<keyword evidence="7" id="KW-0326">Glycosidase</keyword>
<evidence type="ECO:0000256" key="1">
    <source>
        <dbReference type="ARBA" id="ARBA00000086"/>
    </source>
</evidence>
<dbReference type="RefSeq" id="WP_099261047.1">
    <property type="nucleotide sequence ID" value="NZ_NIZW01000009.1"/>
</dbReference>
<dbReference type="EMBL" id="NIZW01000009">
    <property type="protein sequence ID" value="PHQ34741.1"/>
    <property type="molecule type" value="Genomic_DNA"/>
</dbReference>
<proteinExistence type="predicted"/>
<evidence type="ECO:0000256" key="5">
    <source>
        <dbReference type="SAM" id="MobiDB-lite"/>
    </source>
</evidence>
<accession>A0A2G1W6V6</accession>
<dbReference type="PANTHER" id="PTHR43003">
    <property type="entry name" value="DNA-3-METHYLADENINE GLYCOSYLASE"/>
    <property type="match status" value="1"/>
</dbReference>
<comment type="catalytic activity">
    <reaction evidence="1">
        <text>Hydrolysis of alkylated DNA, releasing 3-methyladenine, 3-methylguanine, 7-methylguanine and 7-methyladenine.</text>
        <dbReference type="EC" id="3.2.2.21"/>
    </reaction>
</comment>